<gene>
    <name evidence="2" type="primary">LOC111014950</name>
</gene>
<accession>A0A6J1CVH8</accession>
<evidence type="ECO:0000313" key="1">
    <source>
        <dbReference type="Proteomes" id="UP000504603"/>
    </source>
</evidence>
<organism evidence="1 2">
    <name type="scientific">Momordica charantia</name>
    <name type="common">Bitter gourd</name>
    <name type="synonym">Balsam pear</name>
    <dbReference type="NCBI Taxonomy" id="3673"/>
    <lineage>
        <taxon>Eukaryota</taxon>
        <taxon>Viridiplantae</taxon>
        <taxon>Streptophyta</taxon>
        <taxon>Embryophyta</taxon>
        <taxon>Tracheophyta</taxon>
        <taxon>Spermatophyta</taxon>
        <taxon>Magnoliopsida</taxon>
        <taxon>eudicotyledons</taxon>
        <taxon>Gunneridae</taxon>
        <taxon>Pentapetalae</taxon>
        <taxon>rosids</taxon>
        <taxon>fabids</taxon>
        <taxon>Cucurbitales</taxon>
        <taxon>Cucurbitaceae</taxon>
        <taxon>Momordiceae</taxon>
        <taxon>Momordica</taxon>
    </lineage>
</organism>
<evidence type="ECO:0000313" key="2">
    <source>
        <dbReference type="RefSeq" id="XP_022145524.1"/>
    </source>
</evidence>
<dbReference type="CDD" id="cd07067">
    <property type="entry name" value="HP_PGM_like"/>
    <property type="match status" value="1"/>
</dbReference>
<dbReference type="InterPro" id="IPR013078">
    <property type="entry name" value="His_Pase_superF_clade-1"/>
</dbReference>
<dbReference type="KEGG" id="mcha:111014950"/>
<dbReference type="InterPro" id="IPR051710">
    <property type="entry name" value="Phosphatase_SH3-domain"/>
</dbReference>
<keyword evidence="1" id="KW-1185">Reference proteome</keyword>
<dbReference type="Proteomes" id="UP000504603">
    <property type="component" value="Unplaced"/>
</dbReference>
<dbReference type="Gene3D" id="3.40.50.1240">
    <property type="entry name" value="Phosphoglycerate mutase-like"/>
    <property type="match status" value="1"/>
</dbReference>
<sequence length="266" mass="29815">MSFSDVEAVSNGDPQPHPDFYQNVVVMRHGDRLDNFDRSWVATAARPFDPPLYKDGLVRASDTGRTFRNLLGFPIHRVFVSPFIRCVQTAAQVVSALSSAAPDASSAVNPSPLIKVSIEYGLCEMLTNVAIKPDLAPKDENWDFSIPQLEAIFPTGIVNVDRSIERVYKEMPPWEGSAEVTRTRYVQLFHTLADKYPSENLLLVTHGEGVGVAVSEFKENTTVYGVEYCAFVELRRPVFQRGYSFVFGKFEAILREEQGGIKFIEE</sequence>
<reference evidence="2" key="1">
    <citation type="submission" date="2025-08" db="UniProtKB">
        <authorList>
            <consortium name="RefSeq"/>
        </authorList>
    </citation>
    <scope>IDENTIFICATION</scope>
    <source>
        <strain evidence="2">OHB3-1</strain>
    </source>
</reference>
<dbReference type="PIRSF" id="PIRSF015897">
    <property type="entry name" value="PRIB5"/>
    <property type="match status" value="1"/>
</dbReference>
<dbReference type="GeneID" id="111014950"/>
<dbReference type="AlphaFoldDB" id="A0A6J1CVH8"/>
<dbReference type="PANTHER" id="PTHR16469">
    <property type="entry name" value="UBIQUITIN-ASSOCIATED AND SH3 DOMAIN-CONTAINING BA-RELATED"/>
    <property type="match status" value="1"/>
</dbReference>
<dbReference type="InterPro" id="IPR012398">
    <property type="entry name" value="PRIB5"/>
</dbReference>
<protein>
    <submittedName>
        <fullName evidence="2">Uncharacterized protein LOC111014950</fullName>
    </submittedName>
</protein>
<dbReference type="Pfam" id="PF00300">
    <property type="entry name" value="His_Phos_1"/>
    <property type="match status" value="1"/>
</dbReference>
<dbReference type="OrthoDB" id="414418at2759"/>
<proteinExistence type="predicted"/>
<dbReference type="InterPro" id="IPR029033">
    <property type="entry name" value="His_PPase_superfam"/>
</dbReference>
<dbReference type="RefSeq" id="XP_022145524.1">
    <property type="nucleotide sequence ID" value="XM_022289832.1"/>
</dbReference>
<name>A0A6J1CVH8_MOMCH</name>
<dbReference type="PANTHER" id="PTHR16469:SF27">
    <property type="entry name" value="UBIQUITIN-ASSOCIATED AND SH3 DOMAIN-CONTAINING BA-RELATED"/>
    <property type="match status" value="1"/>
</dbReference>
<dbReference type="SUPFAM" id="SSF53254">
    <property type="entry name" value="Phosphoglycerate mutase-like"/>
    <property type="match status" value="1"/>
</dbReference>